<reference evidence="2 3" key="1">
    <citation type="submission" date="2017-04" db="EMBL/GenBank/DDBJ databases">
        <authorList>
            <person name="Afonso C.L."/>
            <person name="Miller P.J."/>
            <person name="Scott M.A."/>
            <person name="Spackman E."/>
            <person name="Goraichik I."/>
            <person name="Dimitrov K.M."/>
            <person name="Suarez D.L."/>
            <person name="Swayne D.E."/>
        </authorList>
    </citation>
    <scope>NUCLEOTIDE SEQUENCE [LARGE SCALE GENOMIC DNA]</scope>
    <source>
        <strain evidence="2 3">DSM 43828</strain>
    </source>
</reference>
<keyword evidence="3" id="KW-1185">Reference proteome</keyword>
<evidence type="ECO:0000313" key="2">
    <source>
        <dbReference type="EMBL" id="SMD07716.1"/>
    </source>
</evidence>
<accession>A0A1Y5XN15</accession>
<gene>
    <name evidence="2" type="ORF">SAMN05661093_04227</name>
</gene>
<name>A0A1Y5XN15_KIBAR</name>
<feature type="region of interest" description="Disordered" evidence="1">
    <location>
        <begin position="1"/>
        <end position="26"/>
    </location>
</feature>
<dbReference type="AlphaFoldDB" id="A0A1Y5XN15"/>
<dbReference type="GO" id="GO:0031412">
    <property type="term" value="P:gas vesicle organization"/>
    <property type="evidence" value="ECO:0007669"/>
    <property type="project" value="InterPro"/>
</dbReference>
<sequence>MIAMNVRSSDEPKPSSESSPGSPPTLTAVTAIHLAAEQFSQITGRQPDGVTGVRATPDGWSVLIDVVELERIPASTSVLATYRVDVDKGGALVSCERLRRYTRGTTDI</sequence>
<evidence type="ECO:0000256" key="1">
    <source>
        <dbReference type="SAM" id="MobiDB-lite"/>
    </source>
</evidence>
<protein>
    <submittedName>
        <fullName evidence="2">Gas vesicle synthesis protein GvpO</fullName>
    </submittedName>
</protein>
<dbReference type="EMBL" id="FWXV01000003">
    <property type="protein sequence ID" value="SMD07716.1"/>
    <property type="molecule type" value="Genomic_DNA"/>
</dbReference>
<dbReference type="Proteomes" id="UP000192674">
    <property type="component" value="Unassembled WGS sequence"/>
</dbReference>
<dbReference type="Pfam" id="PF05800">
    <property type="entry name" value="GvpO"/>
    <property type="match status" value="1"/>
</dbReference>
<proteinExistence type="predicted"/>
<evidence type="ECO:0000313" key="3">
    <source>
        <dbReference type="Proteomes" id="UP000192674"/>
    </source>
</evidence>
<dbReference type="InterPro" id="IPR008634">
    <property type="entry name" value="Gas-vesicle_GvpO"/>
</dbReference>
<organism evidence="2 3">
    <name type="scientific">Kibdelosporangium aridum</name>
    <dbReference type="NCBI Taxonomy" id="2030"/>
    <lineage>
        <taxon>Bacteria</taxon>
        <taxon>Bacillati</taxon>
        <taxon>Actinomycetota</taxon>
        <taxon>Actinomycetes</taxon>
        <taxon>Pseudonocardiales</taxon>
        <taxon>Pseudonocardiaceae</taxon>
        <taxon>Kibdelosporangium</taxon>
    </lineage>
</organism>